<dbReference type="Gene3D" id="3.20.20.70">
    <property type="entry name" value="Aldolase class I"/>
    <property type="match status" value="1"/>
</dbReference>
<dbReference type="SUPFAM" id="SSF51445">
    <property type="entry name" value="(Trans)glycosidases"/>
    <property type="match status" value="1"/>
</dbReference>
<dbReference type="Gene3D" id="2.60.40.10">
    <property type="entry name" value="Immunoglobulins"/>
    <property type="match status" value="1"/>
</dbReference>
<dbReference type="CDD" id="cd14792">
    <property type="entry name" value="GH27"/>
    <property type="match status" value="1"/>
</dbReference>
<feature type="domain" description="Glycosyl hydrolase family 98 putative carbohydrate-binding module" evidence="7">
    <location>
        <begin position="554"/>
        <end position="697"/>
    </location>
</feature>
<evidence type="ECO:0000256" key="1">
    <source>
        <dbReference type="ARBA" id="ARBA00009743"/>
    </source>
</evidence>
<evidence type="ECO:0000259" key="7">
    <source>
        <dbReference type="SMART" id="SM00776"/>
    </source>
</evidence>
<dbReference type="RefSeq" id="WP_331212962.1">
    <property type="nucleotide sequence ID" value="NZ_JAZGQK010000003.1"/>
</dbReference>
<dbReference type="InterPro" id="IPR041233">
    <property type="entry name" value="Melibiase_C"/>
</dbReference>
<dbReference type="InterPro" id="IPR013780">
    <property type="entry name" value="Glyco_hydro_b"/>
</dbReference>
<evidence type="ECO:0000256" key="5">
    <source>
        <dbReference type="RuleBase" id="RU361168"/>
    </source>
</evidence>
<comment type="caution">
    <text evidence="8">The sequence shown here is derived from an EMBL/GenBank/DDBJ whole genome shotgun (WGS) entry which is preliminary data.</text>
</comment>
<dbReference type="InterPro" id="IPR018905">
    <property type="entry name" value="A-galactase_NEW3"/>
</dbReference>
<protein>
    <recommendedName>
        <fullName evidence="5">Alpha-galactosidase</fullName>
        <ecNumber evidence="5">3.2.1.22</ecNumber>
    </recommendedName>
    <alternativeName>
        <fullName evidence="5">Melibiase</fullName>
    </alternativeName>
</protein>
<proteinExistence type="inferred from homology"/>
<dbReference type="InterPro" id="IPR017853">
    <property type="entry name" value="GH"/>
</dbReference>
<dbReference type="Gene3D" id="2.60.40.1180">
    <property type="entry name" value="Golgi alpha-mannosidase II"/>
    <property type="match status" value="1"/>
</dbReference>
<dbReference type="InterPro" id="IPR002241">
    <property type="entry name" value="Glyco_hydro_27"/>
</dbReference>
<organism evidence="8 9">
    <name type="scientific">Plantactinospora sonchi</name>
    <dbReference type="NCBI Taxonomy" id="1544735"/>
    <lineage>
        <taxon>Bacteria</taxon>
        <taxon>Bacillati</taxon>
        <taxon>Actinomycetota</taxon>
        <taxon>Actinomycetes</taxon>
        <taxon>Micromonosporales</taxon>
        <taxon>Micromonosporaceae</taxon>
        <taxon>Plantactinospora</taxon>
    </lineage>
</organism>
<feature type="chain" id="PRO_5047299325" description="Alpha-galactosidase" evidence="6">
    <location>
        <begin position="25"/>
        <end position="697"/>
    </location>
</feature>
<name>A0ABU7RMY9_9ACTN</name>
<evidence type="ECO:0000256" key="6">
    <source>
        <dbReference type="SAM" id="SignalP"/>
    </source>
</evidence>
<dbReference type="SUPFAM" id="SSF49785">
    <property type="entry name" value="Galactose-binding domain-like"/>
    <property type="match status" value="1"/>
</dbReference>
<evidence type="ECO:0000256" key="4">
    <source>
        <dbReference type="ARBA" id="ARBA00023295"/>
    </source>
</evidence>
<comment type="catalytic activity">
    <reaction evidence="5">
        <text>Hydrolysis of terminal, non-reducing alpha-D-galactose residues in alpha-D-galactosides, including galactose oligosaccharides, galactomannans and galactolipids.</text>
        <dbReference type="EC" id="3.2.1.22"/>
    </reaction>
</comment>
<comment type="similarity">
    <text evidence="1 5">Belongs to the glycosyl hydrolase 27 family.</text>
</comment>
<dbReference type="Pfam" id="PF16499">
    <property type="entry name" value="Melibiase_2"/>
    <property type="match status" value="1"/>
</dbReference>
<dbReference type="Pfam" id="PF10633">
    <property type="entry name" value="NPCBM_assoc"/>
    <property type="match status" value="1"/>
</dbReference>
<dbReference type="Proteomes" id="UP001332243">
    <property type="component" value="Unassembled WGS sequence"/>
</dbReference>
<evidence type="ECO:0000313" key="8">
    <source>
        <dbReference type="EMBL" id="MEE6257853.1"/>
    </source>
</evidence>
<keyword evidence="3 5" id="KW-0378">Hydrolase</keyword>
<gene>
    <name evidence="8" type="ORF">V1633_05015</name>
</gene>
<dbReference type="InterPro" id="IPR013222">
    <property type="entry name" value="Glyco_hyd_98_carb-bd"/>
</dbReference>
<dbReference type="PANTHER" id="PTHR11452">
    <property type="entry name" value="ALPHA-GALACTOSIDASE/ALPHA-N-ACETYLGALACTOSAMINIDASE"/>
    <property type="match status" value="1"/>
</dbReference>
<dbReference type="Pfam" id="PF08305">
    <property type="entry name" value="NPCBM"/>
    <property type="match status" value="1"/>
</dbReference>
<reference evidence="8 9" key="1">
    <citation type="submission" date="2024-01" db="EMBL/GenBank/DDBJ databases">
        <title>Genome insights into Plantactinospora sonchi sp. nov.</title>
        <authorList>
            <person name="Wang L."/>
        </authorList>
    </citation>
    <scope>NUCLEOTIDE SEQUENCE [LARGE SCALE GENOMIC DNA]</scope>
    <source>
        <strain evidence="8 9">NEAU-QY2</strain>
    </source>
</reference>
<dbReference type="InterPro" id="IPR013783">
    <property type="entry name" value="Ig-like_fold"/>
</dbReference>
<evidence type="ECO:0000256" key="3">
    <source>
        <dbReference type="ARBA" id="ARBA00022801"/>
    </source>
</evidence>
<dbReference type="Gene3D" id="2.60.120.1060">
    <property type="entry name" value="NPCBM/NEW2 domain"/>
    <property type="match status" value="1"/>
</dbReference>
<dbReference type="SMART" id="SM00776">
    <property type="entry name" value="NPCBM"/>
    <property type="match status" value="1"/>
</dbReference>
<dbReference type="InterPro" id="IPR013785">
    <property type="entry name" value="Aldolase_TIM"/>
</dbReference>
<feature type="signal peptide" evidence="6">
    <location>
        <begin position="1"/>
        <end position="24"/>
    </location>
</feature>
<dbReference type="Pfam" id="PF17801">
    <property type="entry name" value="Melibiase_C"/>
    <property type="match status" value="1"/>
</dbReference>
<dbReference type="PRINTS" id="PR00740">
    <property type="entry name" value="GLHYDRLASE27"/>
</dbReference>
<accession>A0ABU7RMY9</accession>
<dbReference type="PANTHER" id="PTHR11452:SF75">
    <property type="entry name" value="ALPHA-GALACTOSIDASE MEL1"/>
    <property type="match status" value="1"/>
</dbReference>
<dbReference type="EMBL" id="JAZGQK010000003">
    <property type="protein sequence ID" value="MEE6257853.1"/>
    <property type="molecule type" value="Genomic_DNA"/>
</dbReference>
<keyword evidence="2 6" id="KW-0732">Signal</keyword>
<evidence type="ECO:0000256" key="2">
    <source>
        <dbReference type="ARBA" id="ARBA00022729"/>
    </source>
</evidence>
<dbReference type="EC" id="3.2.1.22" evidence="5"/>
<dbReference type="InterPro" id="IPR008979">
    <property type="entry name" value="Galactose-bd-like_sf"/>
</dbReference>
<dbReference type="SUPFAM" id="SSF51011">
    <property type="entry name" value="Glycosyl hydrolase domain"/>
    <property type="match status" value="1"/>
</dbReference>
<keyword evidence="5" id="KW-1015">Disulfide bond</keyword>
<keyword evidence="9" id="KW-1185">Reference proteome</keyword>
<sequence>MKRHLTVLTALATGLLAVTVPASAASADVAVTGHGTGQPPAAPQVLSPTPYQGWNTYYGLGGEFSEESVKQVADALVSRGLAKAGYDIVWLDGGWQDPEPRTAAGDLQADRTRFPNGLKPLVDYIHGKGLRAGIYTDAGPYIPGRCGLGSYGYYQRDADQFAAWEFDAVKVDYLCGIAADLDPKTVYTEFARALRSNASGRDIIFNLCNPVTSPDWGNYPEEQQSTYSWTYAPAIAQSWRTYTDAGFVGEVKYKDVLRNYDANARHPEVAGPGHFNDPDYLGPELGMSDEEFRTQMTLWSVAAAPLVIASDVRKISQTSIDILTDPEVLAINQDPAGVQAVRVGPAGTTETWVKRLADGDRAVMLLNRGDSPATLTTKATTVGLSGNRFTLRNAWTNQVTESAGTISAAVPAHGAALFRVEPNRGLPGVPHVTVGLPRVTQVGDAQLPAGTAAVLAGGDQARVEVAVRNDGVLPVLKPQVSLTGPTGWTVRPLDRAPILLAPGGSATFSFAVTLPSTAVPGAGTLTARTSYEVTGKGTLRQSTATDVVVAPAPPSGAAVLSHHTWISATSGWMSPTVDLSVGGGSPISMLGQVYPTGLGVASPSTVRYYLGDRCDRLTATVGIDDAVRNVGTEGGTSTFQIVGDGRVLFDSGVVTRDAVAQVDVDLTGVRVLDLLVGDAGDGGYNDRANWAGLNATC</sequence>
<evidence type="ECO:0000313" key="9">
    <source>
        <dbReference type="Proteomes" id="UP001332243"/>
    </source>
</evidence>
<dbReference type="InterPro" id="IPR038637">
    <property type="entry name" value="NPCBM_sf"/>
</dbReference>
<keyword evidence="4 5" id="KW-0326">Glycosidase</keyword>